<dbReference type="FunFam" id="1.20.1280.290:FF:000009">
    <property type="entry name" value="PQ loop repeat family protein"/>
    <property type="match status" value="1"/>
</dbReference>
<comment type="catalytic activity">
    <reaction evidence="6">
        <text>L-histidine(out) + L-arginine(in) = L-histidine(in) + L-arginine(out)</text>
        <dbReference type="Rhea" id="RHEA:71063"/>
        <dbReference type="ChEBI" id="CHEBI:32682"/>
        <dbReference type="ChEBI" id="CHEBI:57595"/>
    </reaction>
</comment>
<dbReference type="SMART" id="SM00679">
    <property type="entry name" value="CTNS"/>
    <property type="match status" value="2"/>
</dbReference>
<dbReference type="EMBL" id="CP144091">
    <property type="protein sequence ID" value="WWD10049.1"/>
    <property type="molecule type" value="Genomic_DNA"/>
</dbReference>
<feature type="transmembrane region" description="Helical" evidence="8">
    <location>
        <begin position="45"/>
        <end position="66"/>
    </location>
</feature>
<feature type="transmembrane region" description="Helical" evidence="8">
    <location>
        <begin position="72"/>
        <end position="92"/>
    </location>
</feature>
<keyword evidence="2 8" id="KW-0812">Transmembrane</keyword>
<dbReference type="Gene3D" id="1.20.1280.290">
    <property type="match status" value="2"/>
</dbReference>
<dbReference type="KEGG" id="ker:91106983"/>
<dbReference type="RefSeq" id="XP_066088016.1">
    <property type="nucleotide sequence ID" value="XM_066231919.1"/>
</dbReference>
<feature type="transmembrane region" description="Helical" evidence="8">
    <location>
        <begin position="12"/>
        <end position="33"/>
    </location>
</feature>
<evidence type="ECO:0000256" key="5">
    <source>
        <dbReference type="ARBA" id="ARBA00038039"/>
    </source>
</evidence>
<feature type="region of interest" description="Disordered" evidence="7">
    <location>
        <begin position="132"/>
        <end position="183"/>
    </location>
</feature>
<evidence type="ECO:0000256" key="7">
    <source>
        <dbReference type="SAM" id="MobiDB-lite"/>
    </source>
</evidence>
<dbReference type="InterPro" id="IPR006603">
    <property type="entry name" value="PQ-loop_rpt"/>
</dbReference>
<feature type="compositionally biased region" description="Low complexity" evidence="7">
    <location>
        <begin position="610"/>
        <end position="623"/>
    </location>
</feature>
<evidence type="ECO:0000313" key="10">
    <source>
        <dbReference type="Proteomes" id="UP001358614"/>
    </source>
</evidence>
<feature type="compositionally biased region" description="Basic residues" evidence="7">
    <location>
        <begin position="205"/>
        <end position="218"/>
    </location>
</feature>
<dbReference type="InterPro" id="IPR051415">
    <property type="entry name" value="LAAT-1"/>
</dbReference>
<organism evidence="9 10">
    <name type="scientific">Kwoniella europaea PYCC6329</name>
    <dbReference type="NCBI Taxonomy" id="1423913"/>
    <lineage>
        <taxon>Eukaryota</taxon>
        <taxon>Fungi</taxon>
        <taxon>Dikarya</taxon>
        <taxon>Basidiomycota</taxon>
        <taxon>Agaricomycotina</taxon>
        <taxon>Tremellomycetes</taxon>
        <taxon>Tremellales</taxon>
        <taxon>Cryptococcaceae</taxon>
        <taxon>Kwoniella</taxon>
    </lineage>
</organism>
<gene>
    <name evidence="9" type="ORF">V865_008182</name>
</gene>
<accession>A0AAX4KVC7</accession>
<feature type="compositionally biased region" description="Low complexity" evidence="7">
    <location>
        <begin position="286"/>
        <end position="298"/>
    </location>
</feature>
<evidence type="ECO:0000256" key="6">
    <source>
        <dbReference type="ARBA" id="ARBA00050768"/>
    </source>
</evidence>
<dbReference type="GO" id="GO:0000329">
    <property type="term" value="C:fungal-type vacuole membrane"/>
    <property type="evidence" value="ECO:0007669"/>
    <property type="project" value="TreeGrafter"/>
</dbReference>
<feature type="region of interest" description="Disordered" evidence="7">
    <location>
        <begin position="604"/>
        <end position="668"/>
    </location>
</feature>
<dbReference type="Pfam" id="PF04193">
    <property type="entry name" value="PQ-loop"/>
    <property type="match status" value="2"/>
</dbReference>
<keyword evidence="4 8" id="KW-0472">Membrane</keyword>
<dbReference type="Proteomes" id="UP001358614">
    <property type="component" value="Chromosome 3"/>
</dbReference>
<keyword evidence="3 8" id="KW-1133">Transmembrane helix</keyword>
<feature type="region of interest" description="Disordered" evidence="7">
    <location>
        <begin position="396"/>
        <end position="421"/>
    </location>
</feature>
<dbReference type="GO" id="GO:0034488">
    <property type="term" value="P:basic amino acid transmembrane export from vacuole"/>
    <property type="evidence" value="ECO:0007669"/>
    <property type="project" value="TreeGrafter"/>
</dbReference>
<evidence type="ECO:0000256" key="1">
    <source>
        <dbReference type="ARBA" id="ARBA00004141"/>
    </source>
</evidence>
<feature type="region of interest" description="Disordered" evidence="7">
    <location>
        <begin position="202"/>
        <end position="304"/>
    </location>
</feature>
<feature type="compositionally biased region" description="Polar residues" evidence="7">
    <location>
        <begin position="140"/>
        <end position="157"/>
    </location>
</feature>
<feature type="compositionally biased region" description="Polar residues" evidence="7">
    <location>
        <begin position="256"/>
        <end position="275"/>
    </location>
</feature>
<comment type="subcellular location">
    <subcellularLocation>
        <location evidence="1">Membrane</location>
        <topology evidence="1">Multi-pass membrane protein</topology>
    </subcellularLocation>
</comment>
<feature type="region of interest" description="Disordered" evidence="7">
    <location>
        <begin position="321"/>
        <end position="349"/>
    </location>
</feature>
<evidence type="ECO:0008006" key="11">
    <source>
        <dbReference type="Google" id="ProtNLM"/>
    </source>
</evidence>
<dbReference type="GO" id="GO:0015174">
    <property type="term" value="F:basic amino acid transmembrane transporter activity"/>
    <property type="evidence" value="ECO:0007669"/>
    <property type="project" value="TreeGrafter"/>
</dbReference>
<evidence type="ECO:0000256" key="8">
    <source>
        <dbReference type="SAM" id="Phobius"/>
    </source>
</evidence>
<sequence>MATLMDYPSRVMIANALGYMSIGSWLCAQLPQVIKNASLKSCEGLALPFLCSWLFGDITNLIGCLLTDQLPFQTYLAIYFCTIDLALVGQYIHYSRPSPKIPLSAGQTPRYVTYNTLISSPHQSLILPPATAPPGVSGRARSSSGHYITSSVPNTARPSRGKRTSTYSHLPPPDINVTSSSPADGSYAAIYEAALDVARAAERASHRRRSRSKRRKLSRQASTSNVEEDLADSFHSELSNKSSSTINGGGGGSPRRMTQSTGTLLNDNRGRSITRSPIHPISPLPNTNTISNSTSSSNDDLDGLPTSGTLGLYLGGIVGGNGELQKREHKRSQSRSLSLVRGSGGRGGRRAAGVAFMSLGLLVGWGGLSNSGNGNGRSVKSVGRVLVEPSGGLSNVYQQSSYNNHRNSHISSSSSSSGYEPSLQLEAEDISGYIEGIINTNQRESPTAPPPHPPDEPPSFQRIVGRISAWACTTLYLASRLPQIWKNFQRKSVEGLSILLFVMAFMGNVTYVSSILLNPAGGGDPNEAGHYLLEALPYLLGSGGTLIFDMTIMIQSVIYGSSPPQPIPPTPMERSSRRRGYLASKRKLKHVEDGFSHPHLQHVRTHSYTQQAAIASSSNQNQSERTPLLPPPNIHNSLGIETNRSRSRSKSPEKAQSGKRTVDHHRGG</sequence>
<keyword evidence="10" id="KW-1185">Reference proteome</keyword>
<name>A0AAX4KVC7_9TREE</name>
<evidence type="ECO:0000256" key="4">
    <source>
        <dbReference type="ARBA" id="ARBA00023136"/>
    </source>
</evidence>
<reference evidence="9 10" key="1">
    <citation type="submission" date="2024-01" db="EMBL/GenBank/DDBJ databases">
        <title>Comparative genomics of Cryptococcus and Kwoniella reveals pathogenesis evolution and contrasting modes of karyotype evolution via chromosome fusion or intercentromeric recombination.</title>
        <authorList>
            <person name="Coelho M.A."/>
            <person name="David-Palma M."/>
            <person name="Shea T."/>
            <person name="Bowers K."/>
            <person name="McGinley-Smith S."/>
            <person name="Mohammad A.W."/>
            <person name="Gnirke A."/>
            <person name="Yurkov A.M."/>
            <person name="Nowrousian M."/>
            <person name="Sun S."/>
            <person name="Cuomo C.A."/>
            <person name="Heitman J."/>
        </authorList>
    </citation>
    <scope>NUCLEOTIDE SEQUENCE [LARGE SCALE GENOMIC DNA]</scope>
    <source>
        <strain evidence="9 10">PYCC6329</strain>
    </source>
</reference>
<dbReference type="AlphaFoldDB" id="A0AAX4KVC7"/>
<evidence type="ECO:0000256" key="2">
    <source>
        <dbReference type="ARBA" id="ARBA00022692"/>
    </source>
</evidence>
<feature type="region of interest" description="Disordered" evidence="7">
    <location>
        <begin position="563"/>
        <end position="582"/>
    </location>
</feature>
<dbReference type="PANTHER" id="PTHR16201:SF34">
    <property type="entry name" value="LYSOSOMAL AMINO ACID TRANSPORTER 1"/>
    <property type="match status" value="1"/>
</dbReference>
<dbReference type="PANTHER" id="PTHR16201">
    <property type="entry name" value="SEVEN TRANSMEMBRANE PROTEIN 1-RELATED"/>
    <property type="match status" value="1"/>
</dbReference>
<dbReference type="GeneID" id="91106983"/>
<comment type="similarity">
    <text evidence="5">Belongs to the laat-1 family.</text>
</comment>
<proteinExistence type="inferred from homology"/>
<feature type="compositionally biased region" description="Low complexity" evidence="7">
    <location>
        <begin position="400"/>
        <end position="417"/>
    </location>
</feature>
<evidence type="ECO:0000313" key="9">
    <source>
        <dbReference type="EMBL" id="WWD10049.1"/>
    </source>
</evidence>
<protein>
    <recommendedName>
        <fullName evidence="11">Vacuolar membrane protein</fullName>
    </recommendedName>
</protein>
<dbReference type="FunFam" id="1.20.1280.290:FF:000028">
    <property type="entry name" value="Vacuolar membrane protein, putative"/>
    <property type="match status" value="1"/>
</dbReference>
<evidence type="ECO:0000256" key="3">
    <source>
        <dbReference type="ARBA" id="ARBA00022989"/>
    </source>
</evidence>